<accession>A0AA51UN78</accession>
<dbReference type="RefSeq" id="WP_309311229.1">
    <property type="nucleotide sequence ID" value="NZ_CP133592.1"/>
</dbReference>
<feature type="transmembrane region" description="Helical" evidence="6">
    <location>
        <begin position="46"/>
        <end position="65"/>
    </location>
</feature>
<keyword evidence="4 6" id="KW-1133">Transmembrane helix</keyword>
<dbReference type="KEGG" id="mseb:RE474_01515"/>
<dbReference type="InterPro" id="IPR050833">
    <property type="entry name" value="Poly_Biosynth_Transport"/>
</dbReference>
<dbReference type="AlphaFoldDB" id="A0AA51UN78"/>
<feature type="transmembrane region" description="Helical" evidence="6">
    <location>
        <begin position="275"/>
        <end position="301"/>
    </location>
</feature>
<keyword evidence="5 6" id="KW-0472">Membrane</keyword>
<feature type="transmembrane region" description="Helical" evidence="6">
    <location>
        <begin position="170"/>
        <end position="187"/>
    </location>
</feature>
<dbReference type="Proteomes" id="UP001182908">
    <property type="component" value="Chromosome"/>
</dbReference>
<feature type="transmembrane region" description="Helical" evidence="6">
    <location>
        <begin position="476"/>
        <end position="496"/>
    </location>
</feature>
<dbReference type="EMBL" id="CP133592">
    <property type="protein sequence ID" value="WMW25426.1"/>
    <property type="molecule type" value="Genomic_DNA"/>
</dbReference>
<evidence type="ECO:0000256" key="1">
    <source>
        <dbReference type="ARBA" id="ARBA00004651"/>
    </source>
</evidence>
<feature type="transmembrane region" description="Helical" evidence="6">
    <location>
        <begin position="410"/>
        <end position="431"/>
    </location>
</feature>
<keyword evidence="3 6" id="KW-0812">Transmembrane</keyword>
<protein>
    <submittedName>
        <fullName evidence="7">Polysaccharide biosynthesis protein</fullName>
    </submittedName>
</protein>
<dbReference type="PANTHER" id="PTHR30250">
    <property type="entry name" value="PST FAMILY PREDICTED COLANIC ACID TRANSPORTER"/>
    <property type="match status" value="1"/>
</dbReference>
<dbReference type="InterPro" id="IPR002797">
    <property type="entry name" value="Polysacc_synth"/>
</dbReference>
<dbReference type="GeneID" id="84231354"/>
<evidence type="ECO:0000313" key="8">
    <source>
        <dbReference type="Proteomes" id="UP001182908"/>
    </source>
</evidence>
<feature type="transmembrane region" description="Helical" evidence="6">
    <location>
        <begin position="350"/>
        <end position="373"/>
    </location>
</feature>
<keyword evidence="8" id="KW-1185">Reference proteome</keyword>
<feature type="transmembrane region" description="Helical" evidence="6">
    <location>
        <begin position="322"/>
        <end position="344"/>
    </location>
</feature>
<feature type="transmembrane region" description="Helical" evidence="6">
    <location>
        <begin position="193"/>
        <end position="213"/>
    </location>
</feature>
<feature type="transmembrane region" description="Helical" evidence="6">
    <location>
        <begin position="443"/>
        <end position="464"/>
    </location>
</feature>
<sequence>MFNLNNSPKKLSKQLPRNIFANFGYFGLSIVIGIFLVPYFVDTLGVSGYAIIPLATSITGYVGLVSQSLQSSVSRYITIDIQKEDYLTARKTFNTALFGTLGLCVLLLPLVFVISFYAPDYFSIPDEQKKDATILFIGVISAFLLRAWGSNFGVALFAHNRLDLQNTINSIDILVRLFFILILFFIFTPRLSYVGIAHFLGALAGLLLSILFSQKIDSNLVVSIKDFQISRLKSITDTGGWITINQIGSLLFLQIELILVNKLFGTATGGEYALIIVWSSLIRRIAGLFAGVLTPVILSYYSKNMFEEILTITKSAVKIMGILIALPIGLMCGFSPLLLSLWVGPEFARLWPLMVLQLVHLVINLSVLPLFSINVAFNKIKIPGLVTFLMGIGNLVLSLVLSLFTGWGYYAVAIAGAIMLTAKNSLFTSLYASRVLNVYQFTFIKSLISGMLSVLIVSGIAGFINYYTNVSTLSGFIAWCTLISVVYIVFSWIFSLTKYERMIIHSFIPLNVRRWLKIDDYC</sequence>
<feature type="transmembrane region" description="Helical" evidence="6">
    <location>
        <begin position="20"/>
        <end position="40"/>
    </location>
</feature>
<feature type="transmembrane region" description="Helical" evidence="6">
    <location>
        <begin position="385"/>
        <end position="404"/>
    </location>
</feature>
<feature type="transmembrane region" description="Helical" evidence="6">
    <location>
        <begin position="234"/>
        <end position="255"/>
    </location>
</feature>
<dbReference type="PANTHER" id="PTHR30250:SF26">
    <property type="entry name" value="PSMA PROTEIN"/>
    <property type="match status" value="1"/>
</dbReference>
<reference evidence="7 8" key="1">
    <citation type="submission" date="2023-08" db="EMBL/GenBank/DDBJ databases">
        <title>Methanolobus mangrovi sp. nov. and Methanolobus sediminis sp. nov, two novel methylotrophic methanogens isolated from mangrove sediments in China.</title>
        <authorList>
            <person name="Zhou J."/>
        </authorList>
    </citation>
    <scope>NUCLEOTIDE SEQUENCE [LARGE SCALE GENOMIC DNA]</scope>
    <source>
        <strain evidence="7 8">FTZ6</strain>
    </source>
</reference>
<evidence type="ECO:0000256" key="3">
    <source>
        <dbReference type="ARBA" id="ARBA00022692"/>
    </source>
</evidence>
<dbReference type="GO" id="GO:0005886">
    <property type="term" value="C:plasma membrane"/>
    <property type="evidence" value="ECO:0007669"/>
    <property type="project" value="UniProtKB-SubCell"/>
</dbReference>
<evidence type="ECO:0000256" key="4">
    <source>
        <dbReference type="ARBA" id="ARBA00022989"/>
    </source>
</evidence>
<keyword evidence="2" id="KW-1003">Cell membrane</keyword>
<name>A0AA51UN78_9EURY</name>
<evidence type="ECO:0000256" key="6">
    <source>
        <dbReference type="SAM" id="Phobius"/>
    </source>
</evidence>
<organism evidence="7 8">
    <name type="scientific">Methanolobus sediminis</name>
    <dbReference type="NCBI Taxonomy" id="3072978"/>
    <lineage>
        <taxon>Archaea</taxon>
        <taxon>Methanobacteriati</taxon>
        <taxon>Methanobacteriota</taxon>
        <taxon>Stenosarchaea group</taxon>
        <taxon>Methanomicrobia</taxon>
        <taxon>Methanosarcinales</taxon>
        <taxon>Methanosarcinaceae</taxon>
        <taxon>Methanolobus</taxon>
    </lineage>
</organism>
<comment type="subcellular location">
    <subcellularLocation>
        <location evidence="1">Cell membrane</location>
        <topology evidence="1">Multi-pass membrane protein</topology>
    </subcellularLocation>
</comment>
<dbReference type="Pfam" id="PF01943">
    <property type="entry name" value="Polysacc_synt"/>
    <property type="match status" value="1"/>
</dbReference>
<evidence type="ECO:0000256" key="5">
    <source>
        <dbReference type="ARBA" id="ARBA00023136"/>
    </source>
</evidence>
<feature type="transmembrane region" description="Helical" evidence="6">
    <location>
        <begin position="96"/>
        <end position="118"/>
    </location>
</feature>
<proteinExistence type="predicted"/>
<feature type="transmembrane region" description="Helical" evidence="6">
    <location>
        <begin position="133"/>
        <end position="158"/>
    </location>
</feature>
<evidence type="ECO:0000313" key="7">
    <source>
        <dbReference type="EMBL" id="WMW25426.1"/>
    </source>
</evidence>
<gene>
    <name evidence="7" type="ORF">RE474_01515</name>
</gene>
<evidence type="ECO:0000256" key="2">
    <source>
        <dbReference type="ARBA" id="ARBA00022475"/>
    </source>
</evidence>